<gene>
    <name evidence="1" type="ORF">ACFP2V_35540</name>
</gene>
<accession>A0ABW0XZ74</accession>
<organism evidence="1 2">
    <name type="scientific">Streptomyces incanus</name>
    <dbReference type="NCBI Taxonomy" id="887453"/>
    <lineage>
        <taxon>Bacteria</taxon>
        <taxon>Bacillati</taxon>
        <taxon>Actinomycetota</taxon>
        <taxon>Actinomycetes</taxon>
        <taxon>Kitasatosporales</taxon>
        <taxon>Streptomycetaceae</taxon>
        <taxon>Streptomyces</taxon>
    </lineage>
</organism>
<comment type="caution">
    <text evidence="1">The sequence shown here is derived from an EMBL/GenBank/DDBJ whole genome shotgun (WGS) entry which is preliminary data.</text>
</comment>
<sequence>MPGRTCRGTVRSLSGHTICFTGRVLVDGERTVRSRCEELAEEHDADTKTDFSRKITLVVYGDLASKVVTDSRRAYSSKLVDADTSRNEGHHVCVVDADGFSKLLKRRPAPCLKLRRSGGGRVRPVAASPTTDEVLGGPLQVRRPGRRSSAQLTLDLSHLDKATSAHEATVGALLVHLSGRGVEVRTHAPGAPAFDAGWSRGTDVFIAEVKSLTGAREDQQIRLGIGQVLDYAHQLRTAHPGRRLHPVLVLEKRPVGPRWSSLAQSAGIRLTWAPGFPDV</sequence>
<name>A0ABW0XZ74_9ACTN</name>
<reference evidence="2" key="1">
    <citation type="journal article" date="2019" name="Int. J. Syst. Evol. Microbiol.">
        <title>The Global Catalogue of Microorganisms (GCM) 10K type strain sequencing project: providing services to taxonomists for standard genome sequencing and annotation.</title>
        <authorList>
            <consortium name="The Broad Institute Genomics Platform"/>
            <consortium name="The Broad Institute Genome Sequencing Center for Infectious Disease"/>
            <person name="Wu L."/>
            <person name="Ma J."/>
        </authorList>
    </citation>
    <scope>NUCLEOTIDE SEQUENCE [LARGE SCALE GENOMIC DNA]</scope>
    <source>
        <strain evidence="2">JCM 13852</strain>
    </source>
</reference>
<dbReference type="Gene3D" id="3.40.50.10190">
    <property type="entry name" value="BRCT domain"/>
    <property type="match status" value="1"/>
</dbReference>
<proteinExistence type="predicted"/>
<dbReference type="EMBL" id="JBHSPC010000156">
    <property type="protein sequence ID" value="MFC5675183.1"/>
    <property type="molecule type" value="Genomic_DNA"/>
</dbReference>
<evidence type="ECO:0000313" key="2">
    <source>
        <dbReference type="Proteomes" id="UP001596183"/>
    </source>
</evidence>
<dbReference type="InterPro" id="IPR036420">
    <property type="entry name" value="BRCT_dom_sf"/>
</dbReference>
<protein>
    <submittedName>
        <fullName evidence="1">Uncharacterized protein</fullName>
    </submittedName>
</protein>
<evidence type="ECO:0000313" key="1">
    <source>
        <dbReference type="EMBL" id="MFC5675183.1"/>
    </source>
</evidence>
<dbReference type="RefSeq" id="WP_381219775.1">
    <property type="nucleotide sequence ID" value="NZ_JBHSPC010000156.1"/>
</dbReference>
<keyword evidence="2" id="KW-1185">Reference proteome</keyword>
<dbReference type="Proteomes" id="UP001596183">
    <property type="component" value="Unassembled WGS sequence"/>
</dbReference>